<feature type="transmembrane region" description="Helical" evidence="6">
    <location>
        <begin position="38"/>
        <end position="58"/>
    </location>
</feature>
<feature type="transmembrane region" description="Helical" evidence="6">
    <location>
        <begin position="70"/>
        <end position="92"/>
    </location>
</feature>
<proteinExistence type="predicted"/>
<evidence type="ECO:0000313" key="7">
    <source>
        <dbReference type="EMBL" id="SKB70595.1"/>
    </source>
</evidence>
<dbReference type="InterPro" id="IPR050833">
    <property type="entry name" value="Poly_Biosynth_Transport"/>
</dbReference>
<dbReference type="STRING" id="439228.SAMN06295920_105159"/>
<feature type="transmembrane region" description="Helical" evidence="6">
    <location>
        <begin position="144"/>
        <end position="166"/>
    </location>
</feature>
<organism evidence="7 8">
    <name type="scientific">Rhizorhabdus histidinilytica</name>
    <dbReference type="NCBI Taxonomy" id="439228"/>
    <lineage>
        <taxon>Bacteria</taxon>
        <taxon>Pseudomonadati</taxon>
        <taxon>Pseudomonadota</taxon>
        <taxon>Alphaproteobacteria</taxon>
        <taxon>Sphingomonadales</taxon>
        <taxon>Sphingomonadaceae</taxon>
        <taxon>Rhizorhabdus</taxon>
    </lineage>
</organism>
<evidence type="ECO:0000313" key="8">
    <source>
        <dbReference type="Proteomes" id="UP000189818"/>
    </source>
</evidence>
<dbReference type="GO" id="GO:0005886">
    <property type="term" value="C:plasma membrane"/>
    <property type="evidence" value="ECO:0007669"/>
    <property type="project" value="UniProtKB-SubCell"/>
</dbReference>
<keyword evidence="5 6" id="KW-0472">Membrane</keyword>
<keyword evidence="3 6" id="KW-0812">Transmembrane</keyword>
<feature type="transmembrane region" description="Helical" evidence="6">
    <location>
        <begin position="294"/>
        <end position="315"/>
    </location>
</feature>
<evidence type="ECO:0000256" key="4">
    <source>
        <dbReference type="ARBA" id="ARBA00022989"/>
    </source>
</evidence>
<evidence type="ECO:0000256" key="2">
    <source>
        <dbReference type="ARBA" id="ARBA00022475"/>
    </source>
</evidence>
<evidence type="ECO:0000256" key="5">
    <source>
        <dbReference type="ARBA" id="ARBA00023136"/>
    </source>
</evidence>
<keyword evidence="8" id="KW-1185">Reference proteome</keyword>
<feature type="transmembrane region" description="Helical" evidence="6">
    <location>
        <begin position="261"/>
        <end position="282"/>
    </location>
</feature>
<dbReference type="PANTHER" id="PTHR30250">
    <property type="entry name" value="PST FAMILY PREDICTED COLANIC ACID TRANSPORTER"/>
    <property type="match status" value="1"/>
</dbReference>
<keyword evidence="4 6" id="KW-1133">Transmembrane helix</keyword>
<accession>A0A1T5DFV5</accession>
<dbReference type="Pfam" id="PF13440">
    <property type="entry name" value="Polysacc_synt_3"/>
    <property type="match status" value="1"/>
</dbReference>
<dbReference type="RefSeq" id="WP_176152553.1">
    <property type="nucleotide sequence ID" value="NZ_FUYM01000005.1"/>
</dbReference>
<feature type="transmembrane region" description="Helical" evidence="6">
    <location>
        <begin position="172"/>
        <end position="190"/>
    </location>
</feature>
<reference evidence="8" key="1">
    <citation type="submission" date="2017-02" db="EMBL/GenBank/DDBJ databases">
        <authorList>
            <person name="Varghese N."/>
            <person name="Submissions S."/>
        </authorList>
    </citation>
    <scope>NUCLEOTIDE SEQUENCE [LARGE SCALE GENOMIC DNA]</scope>
    <source>
        <strain evidence="8">UM2</strain>
    </source>
</reference>
<sequence length="423" mass="45486">MTSDVSALVAAGIVAQTVNVIAYPVLTHFYTPADFGLFSTVTAISGFAGAVMLLRIDTLYQIASQDEEDGLLTAAIIVALAATALVFVVGLLFGQMLMQKAQIDFHGADWHWGYAAMIALLALVNGIFLLSREFGAKNGRYSRLALAQIARTALTVGSQLGLILALKDAGSIGLMAGFSLGLMAATFMIWPIRAELVRALVAAPQQAFATTGRVLHRFRSYIQVDVVNVLIRMSTLVAYPIFVLMSFGVEETGLYAVASRVTFIPIDVLAAAISTVYFQRLARAVREDSGTMRLYLTTLSGALAIALAIAGLLALMAGPLVDLVFSARWTRTSVIILYLLPTFLPRFVTTCIGSTPLALKRPDLLFHWNIVQLFIIGGALLLSHNQSLEVFLLYSGLALIAASALYAVFLFMTLARRPTIGIA</sequence>
<feature type="transmembrane region" description="Helical" evidence="6">
    <location>
        <begin position="391"/>
        <end position="415"/>
    </location>
</feature>
<dbReference type="PANTHER" id="PTHR30250:SF11">
    <property type="entry name" value="O-ANTIGEN TRANSPORTER-RELATED"/>
    <property type="match status" value="1"/>
</dbReference>
<dbReference type="Proteomes" id="UP000189818">
    <property type="component" value="Unassembled WGS sequence"/>
</dbReference>
<dbReference type="EMBL" id="FUYM01000005">
    <property type="protein sequence ID" value="SKB70595.1"/>
    <property type="molecule type" value="Genomic_DNA"/>
</dbReference>
<gene>
    <name evidence="7" type="ORF">SAMN06295920_105159</name>
</gene>
<dbReference type="AlphaFoldDB" id="A0A1T5DFV5"/>
<name>A0A1T5DFV5_9SPHN</name>
<feature type="transmembrane region" description="Helical" evidence="6">
    <location>
        <begin position="366"/>
        <end position="385"/>
    </location>
</feature>
<comment type="subcellular location">
    <subcellularLocation>
        <location evidence="1">Cell membrane</location>
        <topology evidence="1">Multi-pass membrane protein</topology>
    </subcellularLocation>
</comment>
<protein>
    <submittedName>
        <fullName evidence="7">Membrane protein involved in the export of O-antigen and teichoic acid</fullName>
    </submittedName>
</protein>
<feature type="transmembrane region" description="Helical" evidence="6">
    <location>
        <begin position="335"/>
        <end position="359"/>
    </location>
</feature>
<evidence type="ECO:0000256" key="1">
    <source>
        <dbReference type="ARBA" id="ARBA00004651"/>
    </source>
</evidence>
<evidence type="ECO:0000256" key="3">
    <source>
        <dbReference type="ARBA" id="ARBA00022692"/>
    </source>
</evidence>
<keyword evidence="2" id="KW-1003">Cell membrane</keyword>
<feature type="transmembrane region" description="Helical" evidence="6">
    <location>
        <begin position="112"/>
        <end position="132"/>
    </location>
</feature>
<feature type="transmembrane region" description="Helical" evidence="6">
    <location>
        <begin position="229"/>
        <end position="249"/>
    </location>
</feature>
<evidence type="ECO:0000256" key="6">
    <source>
        <dbReference type="SAM" id="Phobius"/>
    </source>
</evidence>